<dbReference type="OrthoDB" id="11529at10239"/>
<evidence type="ECO:0000259" key="3">
    <source>
        <dbReference type="Pfam" id="PF24729"/>
    </source>
</evidence>
<evidence type="ECO:0000313" key="5">
    <source>
        <dbReference type="Proteomes" id="UP000207593"/>
    </source>
</evidence>
<sequence length="188" mass="21206">MAATSIEIQNIARIAHQANKALCEGVGDYSQPDWNDAPDWQKDSAINGVKFHLDNPDATDSASHDNWMAEKVKDGWIFGETKDPENKQHPCMVPFDHLPIHQQRKDSLFRAIVHIFTPKELKEVSTQVTDRDFNPSGDQVIYGIKDAVVDMEQYILDNIPNGRRRSVSLTKLEDFSMWAVKSAAVGDN</sequence>
<evidence type="ECO:0000313" key="4">
    <source>
        <dbReference type="EMBL" id="AGH07415.1"/>
    </source>
</evidence>
<name>M4PQN8_9CAUD</name>
<reference evidence="4 5" key="1">
    <citation type="journal article" date="2014" name="Genome Announc.">
        <title>Genome Sequence of the Sulfitobacter sp. Strain 2047-Infecting Lytic Phage {Phi}CB2047-B.</title>
        <authorList>
            <person name="Ankrah N.Y."/>
            <person name="Budinoff C.R."/>
            <person name="Wilson W.H."/>
            <person name="Wilhelm S.W."/>
            <person name="Buchan A."/>
        </authorList>
    </citation>
    <scope>NUCLEOTIDE SEQUENCE [LARGE SCALE GENOMIC DNA]</scope>
    <source>
        <strain evidence="5">phiCB2047-B</strain>
    </source>
</reference>
<accession>M4PQN8</accession>
<proteinExistence type="predicted"/>
<keyword evidence="1" id="KW-0547">Nucleotide-binding</keyword>
<dbReference type="RefSeq" id="YP_007675831.1">
    <property type="nucleotide sequence ID" value="NC_020862.2"/>
</dbReference>
<dbReference type="Pfam" id="PF02026">
    <property type="entry name" value="RyR"/>
    <property type="match status" value="1"/>
</dbReference>
<dbReference type="GeneID" id="15012430"/>
<dbReference type="Pfam" id="PF24729">
    <property type="entry name" value="Acb2_Tad1_hairpin"/>
    <property type="match status" value="1"/>
</dbReference>
<organism evidence="4 5">
    <name type="scientific">Sulfitobacter phage phiCB2047-B</name>
    <dbReference type="NCBI Taxonomy" id="754046"/>
    <lineage>
        <taxon>Viruses</taxon>
        <taxon>Duplodnaviria</taxon>
        <taxon>Heunggongvirae</taxon>
        <taxon>Uroviricota</taxon>
        <taxon>Caudoviricetes</taxon>
        <taxon>Schitoviridae</taxon>
        <taxon>Rhodovirinae</taxon>
        <taxon>Raunefjordenvirus</taxon>
        <taxon>Raunefjordenvirus CB2047B</taxon>
    </lineage>
</organism>
<keyword evidence="5" id="KW-1185">Reference proteome</keyword>
<dbReference type="KEGG" id="vg:15012430"/>
<dbReference type="Proteomes" id="UP000207593">
    <property type="component" value="Segment"/>
</dbReference>
<gene>
    <name evidence="4" type="ORF">SUFG_00048</name>
</gene>
<evidence type="ECO:0000259" key="2">
    <source>
        <dbReference type="Pfam" id="PF02026"/>
    </source>
</evidence>
<dbReference type="Gene3D" id="6.20.350.10">
    <property type="match status" value="1"/>
</dbReference>
<evidence type="ECO:0000256" key="1">
    <source>
        <dbReference type="ARBA" id="ARBA00022741"/>
    </source>
</evidence>
<feature type="domain" description="Ryanodine receptor Ryr" evidence="2">
    <location>
        <begin position="62"/>
        <end position="106"/>
    </location>
</feature>
<dbReference type="GO" id="GO:0000166">
    <property type="term" value="F:nucleotide binding"/>
    <property type="evidence" value="ECO:0007669"/>
    <property type="project" value="UniProtKB-KW"/>
</dbReference>
<protein>
    <submittedName>
        <fullName evidence="4">Uncharacterized protein</fullName>
    </submittedName>
</protein>
<dbReference type="InterPro" id="IPR056098">
    <property type="entry name" value="Acb2/Tad1_hairpin"/>
</dbReference>
<dbReference type="EMBL" id="HQ317387">
    <property type="protein sequence ID" value="AGH07415.1"/>
    <property type="molecule type" value="Genomic_DNA"/>
</dbReference>
<feature type="domain" description="Acb2/Tad1 hairpin" evidence="3">
    <location>
        <begin position="132"/>
        <end position="184"/>
    </location>
</feature>
<dbReference type="InterPro" id="IPR003032">
    <property type="entry name" value="Ryanodine_rcpt"/>
</dbReference>